<evidence type="ECO:0000313" key="2">
    <source>
        <dbReference type="Proteomes" id="UP001056120"/>
    </source>
</evidence>
<comment type="caution">
    <text evidence="1">The sequence shown here is derived from an EMBL/GenBank/DDBJ whole genome shotgun (WGS) entry which is preliminary data.</text>
</comment>
<organism evidence="1 2">
    <name type="scientific">Smallanthus sonchifolius</name>
    <dbReference type="NCBI Taxonomy" id="185202"/>
    <lineage>
        <taxon>Eukaryota</taxon>
        <taxon>Viridiplantae</taxon>
        <taxon>Streptophyta</taxon>
        <taxon>Embryophyta</taxon>
        <taxon>Tracheophyta</taxon>
        <taxon>Spermatophyta</taxon>
        <taxon>Magnoliopsida</taxon>
        <taxon>eudicotyledons</taxon>
        <taxon>Gunneridae</taxon>
        <taxon>Pentapetalae</taxon>
        <taxon>asterids</taxon>
        <taxon>campanulids</taxon>
        <taxon>Asterales</taxon>
        <taxon>Asteraceae</taxon>
        <taxon>Asteroideae</taxon>
        <taxon>Heliantheae alliance</taxon>
        <taxon>Millerieae</taxon>
        <taxon>Smallanthus</taxon>
    </lineage>
</organism>
<name>A0ACB9GTY7_9ASTR</name>
<protein>
    <submittedName>
        <fullName evidence="1">Uncharacterized protein</fullName>
    </submittedName>
</protein>
<sequence>MGVADQGRSRPPGRFCQGEKTLNQGPISRLEGDLRRLSLGSTLHHAISRSLVSNSSLILVKMVVRCDKSRMTTDQTGDKATTFLRAKV</sequence>
<dbReference type="Proteomes" id="UP001056120">
    <property type="component" value="Linkage Group LG13"/>
</dbReference>
<accession>A0ACB9GTY7</accession>
<reference evidence="1 2" key="2">
    <citation type="journal article" date="2022" name="Mol. Ecol. Resour.">
        <title>The genomes of chicory, endive, great burdock and yacon provide insights into Asteraceae paleo-polyploidization history and plant inulin production.</title>
        <authorList>
            <person name="Fan W."/>
            <person name="Wang S."/>
            <person name="Wang H."/>
            <person name="Wang A."/>
            <person name="Jiang F."/>
            <person name="Liu H."/>
            <person name="Zhao H."/>
            <person name="Xu D."/>
            <person name="Zhang Y."/>
        </authorList>
    </citation>
    <scope>NUCLEOTIDE SEQUENCE [LARGE SCALE GENOMIC DNA]</scope>
    <source>
        <strain evidence="2">cv. Yunnan</strain>
        <tissue evidence="1">Leaves</tissue>
    </source>
</reference>
<proteinExistence type="predicted"/>
<reference evidence="2" key="1">
    <citation type="journal article" date="2022" name="Mol. Ecol. Resour.">
        <title>The genomes of chicory, endive, great burdock and yacon provide insights into Asteraceae palaeo-polyploidization history and plant inulin production.</title>
        <authorList>
            <person name="Fan W."/>
            <person name="Wang S."/>
            <person name="Wang H."/>
            <person name="Wang A."/>
            <person name="Jiang F."/>
            <person name="Liu H."/>
            <person name="Zhao H."/>
            <person name="Xu D."/>
            <person name="Zhang Y."/>
        </authorList>
    </citation>
    <scope>NUCLEOTIDE SEQUENCE [LARGE SCALE GENOMIC DNA]</scope>
    <source>
        <strain evidence="2">cv. Yunnan</strain>
    </source>
</reference>
<evidence type="ECO:0000313" key="1">
    <source>
        <dbReference type="EMBL" id="KAI3786919.1"/>
    </source>
</evidence>
<keyword evidence="2" id="KW-1185">Reference proteome</keyword>
<gene>
    <name evidence="1" type="ORF">L1987_40999</name>
</gene>
<dbReference type="EMBL" id="CM042030">
    <property type="protein sequence ID" value="KAI3786919.1"/>
    <property type="molecule type" value="Genomic_DNA"/>
</dbReference>